<evidence type="ECO:0000313" key="4">
    <source>
        <dbReference type="Proteomes" id="UP000234345"/>
    </source>
</evidence>
<dbReference type="Pfam" id="PF08530">
    <property type="entry name" value="PepX_C"/>
    <property type="match status" value="1"/>
</dbReference>
<feature type="domain" description="Xaa-Pro dipeptidyl-peptidase C-terminal" evidence="2">
    <location>
        <begin position="449"/>
        <end position="713"/>
    </location>
</feature>
<dbReference type="SUPFAM" id="SSF53474">
    <property type="entry name" value="alpha/beta-Hydrolases"/>
    <property type="match status" value="1"/>
</dbReference>
<keyword evidence="1" id="KW-0378">Hydrolase</keyword>
<dbReference type="InterPro" id="IPR008979">
    <property type="entry name" value="Galactose-bd-like_sf"/>
</dbReference>
<evidence type="ECO:0000259" key="2">
    <source>
        <dbReference type="SMART" id="SM00939"/>
    </source>
</evidence>
<sequence length="717" mass="79462">MTFAWLGAGLRAPIEDWRARYATHGVVISRQHKRAALPPIRSACSPQRGRPGTFDTPASQLSVPTLPQSFILPTVAAGDSMRRLATCLLATAIAAASGSAWAQTSPMTPDITGKPFVAADASNDYIKREVMIPMRDGVKLHTVIVLPKGAKNAPIVLTRTPYDASGRTERLASPHMKDLLSVGDDVFVEGGYIRVFQDVRGKYGSEGDYVMTRPLRGPLNPSEVDHATDAWDTIDWLVKNVGESNGKVGMIGSSYEGFTVVMALTNPHPALKVAVPESPMIDGWMGDDWFNYGAFRQVNFDYFTGQLSKRGKGAGIARQGHDDYSNFLQAGSAGDFAKAAGLEQLPWWHKLTEHAAYDAFWQEQALDKVMARTPLKVPTMWLQGLWDQEDMWGAIHSYAAMEPRDKRNTLNYLVMGPWRHSQVNYDGSALGALNFEGDTARQFRHDVLRPFFDQYLVDGAPKADTPPVFIYNTGENHWDRLKAWPRSCDKGCASASKPLYLQAGGKLSFQPPVAGQAGFEEYVSDPAKPVPFVPRPVDFSDRAMWTTWLVHDQRFVDGRPDVLTFVTEPLTEPLQIAGAPEVHLQASSSGSDSDWVVKLIDVYPEEMASNPKMGGYELPVSLAIFRGRYRESFSTPKPLASNQPLAFQFGLPTANHTFQPGHRVMVQVQSSLFPLYDRNPQTYVPNIFFAKPGDYQKATQRVYVSPEQPSYISLPVR</sequence>
<dbReference type="EMBL" id="OCZC01000059">
    <property type="protein sequence ID" value="SOO24069.1"/>
    <property type="molecule type" value="Genomic_DNA"/>
</dbReference>
<dbReference type="InterPro" id="IPR005674">
    <property type="entry name" value="CocE/Ser_esterase"/>
</dbReference>
<dbReference type="SMART" id="SM00939">
    <property type="entry name" value="PepX_C"/>
    <property type="match status" value="1"/>
</dbReference>
<dbReference type="PANTHER" id="PTHR43056">
    <property type="entry name" value="PEPTIDASE S9 PROLYL OLIGOPEPTIDASE"/>
    <property type="match status" value="1"/>
</dbReference>
<reference evidence="3 4" key="1">
    <citation type="submission" date="2017-10" db="EMBL/GenBank/DDBJ databases">
        <authorList>
            <person name="Regsiter A."/>
            <person name="William W."/>
        </authorList>
    </citation>
    <scope>NUCLEOTIDE SEQUENCE [LARGE SCALE GENOMIC DNA]</scope>
    <source>
        <strain evidence="3 4">CFBP6991</strain>
    </source>
</reference>
<evidence type="ECO:0000313" key="3">
    <source>
        <dbReference type="EMBL" id="SOO24069.1"/>
    </source>
</evidence>
<dbReference type="InterPro" id="IPR029058">
    <property type="entry name" value="AB_hydrolase_fold"/>
</dbReference>
<dbReference type="Gene3D" id="2.60.120.260">
    <property type="entry name" value="Galactose-binding domain-like"/>
    <property type="match status" value="1"/>
</dbReference>
<dbReference type="Proteomes" id="UP000234345">
    <property type="component" value="Unassembled WGS sequence"/>
</dbReference>
<dbReference type="InterPro" id="IPR050585">
    <property type="entry name" value="Xaa-Pro_dipeptidyl-ppase/CocE"/>
</dbReference>
<dbReference type="InterPro" id="IPR000383">
    <property type="entry name" value="Xaa-Pro-like_dom"/>
</dbReference>
<gene>
    <name evidence="3" type="ORF">XFF6991_320068</name>
</gene>
<dbReference type="InterPro" id="IPR013736">
    <property type="entry name" value="Xaa-Pro_dipept_C"/>
</dbReference>
<dbReference type="GO" id="GO:0008239">
    <property type="term" value="F:dipeptidyl-peptidase activity"/>
    <property type="evidence" value="ECO:0007669"/>
    <property type="project" value="InterPro"/>
</dbReference>
<evidence type="ECO:0000256" key="1">
    <source>
        <dbReference type="ARBA" id="ARBA00022801"/>
    </source>
</evidence>
<dbReference type="Pfam" id="PF02129">
    <property type="entry name" value="Peptidase_S15"/>
    <property type="match status" value="1"/>
</dbReference>
<name>A0A7Z7J1I0_XANCH</name>
<dbReference type="PANTHER" id="PTHR43056:SF10">
    <property type="entry name" value="COCE_NOND FAMILY, PUTATIVE (AFU_ORTHOLOGUE AFUA_7G00600)-RELATED"/>
    <property type="match status" value="1"/>
</dbReference>
<dbReference type="NCBIfam" id="TIGR00976">
    <property type="entry name" value="CocE_NonD"/>
    <property type="match status" value="1"/>
</dbReference>
<accession>A0A7Z7J1I0</accession>
<dbReference type="Gene3D" id="1.10.3020.10">
    <property type="entry name" value="alpha-amino acid ester hydrolase ( Helical cap domain)"/>
    <property type="match status" value="1"/>
</dbReference>
<proteinExistence type="predicted"/>
<dbReference type="AlphaFoldDB" id="A0A7Z7J1I0"/>
<dbReference type="SUPFAM" id="SSF49785">
    <property type="entry name" value="Galactose-binding domain-like"/>
    <property type="match status" value="1"/>
</dbReference>
<dbReference type="Gene3D" id="3.40.50.1820">
    <property type="entry name" value="alpha/beta hydrolase"/>
    <property type="match status" value="1"/>
</dbReference>
<organism evidence="3 4">
    <name type="scientific">Xanthomonas campestris pv. phaseoli</name>
    <dbReference type="NCBI Taxonomy" id="317013"/>
    <lineage>
        <taxon>Bacteria</taxon>
        <taxon>Pseudomonadati</taxon>
        <taxon>Pseudomonadota</taxon>
        <taxon>Gammaproteobacteria</taxon>
        <taxon>Lysobacterales</taxon>
        <taxon>Lysobacteraceae</taxon>
        <taxon>Xanthomonas</taxon>
    </lineage>
</organism>
<protein>
    <submittedName>
        <fullName evidence="3">Acyl esterase</fullName>
    </submittedName>
</protein>
<comment type="caution">
    <text evidence="3">The sequence shown here is derived from an EMBL/GenBank/DDBJ whole genome shotgun (WGS) entry which is preliminary data.</text>
</comment>